<organism evidence="1 2">
    <name type="scientific">Orbus sasakiae</name>
    <dbReference type="NCBI Taxonomy" id="1078475"/>
    <lineage>
        <taxon>Bacteria</taxon>
        <taxon>Pseudomonadati</taxon>
        <taxon>Pseudomonadota</taxon>
        <taxon>Gammaproteobacteria</taxon>
        <taxon>Orbales</taxon>
        <taxon>Orbaceae</taxon>
        <taxon>Orbus</taxon>
    </lineage>
</organism>
<accession>A0ABP9MY65</accession>
<protein>
    <submittedName>
        <fullName evidence="1">DUF488 family protein</fullName>
    </submittedName>
</protein>
<reference evidence="2" key="1">
    <citation type="journal article" date="2019" name="Int. J. Syst. Evol. Microbiol.">
        <title>The Global Catalogue of Microorganisms (GCM) 10K type strain sequencing project: providing services to taxonomists for standard genome sequencing and annotation.</title>
        <authorList>
            <consortium name="The Broad Institute Genomics Platform"/>
            <consortium name="The Broad Institute Genome Sequencing Center for Infectious Disease"/>
            <person name="Wu L."/>
            <person name="Ma J."/>
        </authorList>
    </citation>
    <scope>NUCLEOTIDE SEQUENCE [LARGE SCALE GENOMIC DNA]</scope>
    <source>
        <strain evidence="2">JCM 18050</strain>
    </source>
</reference>
<dbReference type="InterPro" id="IPR052552">
    <property type="entry name" value="YeaO-like"/>
</dbReference>
<sequence length="99" mass="11742">MIDRLWPRGVSKATLTGVIWLKDVAPSSELRQWYHEHVNEWDIFYQHYQQELETNQAVTLLAQKLMNNETITLLFGSKDPQHNHAIVLRDFLVKKLKQK</sequence>
<evidence type="ECO:0000313" key="2">
    <source>
        <dbReference type="Proteomes" id="UP001500171"/>
    </source>
</evidence>
<gene>
    <name evidence="1" type="ORF">GCM10023211_01850</name>
</gene>
<keyword evidence="2" id="KW-1185">Reference proteome</keyword>
<dbReference type="Proteomes" id="UP001500171">
    <property type="component" value="Unassembled WGS sequence"/>
</dbReference>
<proteinExistence type="predicted"/>
<comment type="caution">
    <text evidence="1">The sequence shown here is derived from an EMBL/GenBank/DDBJ whole genome shotgun (WGS) entry which is preliminary data.</text>
</comment>
<dbReference type="EMBL" id="BAABHY010000001">
    <property type="protein sequence ID" value="GAA5104350.1"/>
    <property type="molecule type" value="Genomic_DNA"/>
</dbReference>
<dbReference type="Pfam" id="PF22752">
    <property type="entry name" value="DUF488-N3i"/>
    <property type="match status" value="1"/>
</dbReference>
<evidence type="ECO:0000313" key="1">
    <source>
        <dbReference type="EMBL" id="GAA5104350.1"/>
    </source>
</evidence>
<dbReference type="PANTHER" id="PTHR36849:SF1">
    <property type="entry name" value="CYTOPLASMIC PROTEIN"/>
    <property type="match status" value="1"/>
</dbReference>
<name>A0ABP9MY65_9GAMM</name>
<dbReference type="PANTHER" id="PTHR36849">
    <property type="entry name" value="CYTOPLASMIC PROTEIN-RELATED"/>
    <property type="match status" value="1"/>
</dbReference>